<protein>
    <submittedName>
        <fullName evidence="2">Uncharacterized protein</fullName>
    </submittedName>
</protein>
<evidence type="ECO:0000313" key="2">
    <source>
        <dbReference type="WBParaSite" id="sdigi.contig336.g7541.t1"/>
    </source>
</evidence>
<dbReference type="WBParaSite" id="sdigi.contig336.g7541.t1">
    <property type="protein sequence ID" value="sdigi.contig336.g7541.t1"/>
    <property type="gene ID" value="sdigi.contig336.g7541"/>
</dbReference>
<dbReference type="InterPro" id="IPR045864">
    <property type="entry name" value="aa-tRNA-synth_II/BPL/LPL"/>
</dbReference>
<organism evidence="1 2">
    <name type="scientific">Setaria digitata</name>
    <dbReference type="NCBI Taxonomy" id="48799"/>
    <lineage>
        <taxon>Eukaryota</taxon>
        <taxon>Metazoa</taxon>
        <taxon>Ecdysozoa</taxon>
        <taxon>Nematoda</taxon>
        <taxon>Chromadorea</taxon>
        <taxon>Rhabditida</taxon>
        <taxon>Spirurina</taxon>
        <taxon>Spiruromorpha</taxon>
        <taxon>Filarioidea</taxon>
        <taxon>Setariidae</taxon>
        <taxon>Setaria</taxon>
    </lineage>
</organism>
<keyword evidence="1" id="KW-1185">Reference proteome</keyword>
<accession>A0A915PUR1</accession>
<name>A0A915PUR1_9BILA</name>
<dbReference type="AlphaFoldDB" id="A0A915PUR1"/>
<sequence>MKVFGYKLFRSMTHLACRFCKDESATHVVDPLLDLRYRFEDMEGLKRMLEARRLKVNAEDVAANYHRWWNVYTKWRDSAVELQTGNVVHDRELKQRMLKESEGLLGALNLPNDLSSFPVFEEANSSDSNVESVQWNKYMSFLRRAGMIRIEPSLSNAHLVGLPASLQYSLYKLLREELTDNVLNVSPPYFVRGAIIDGVNLSRKCFPHFASDSHKKSFLYLTGHSISSMVALFVKKSLVLKTNRWPLRLLSSGASYDVPSGSPSSILNLNNISQRAKTVLLSLCRTEEEEEIEFNYLVKSVQTILERKLSKKIILSHIPAHKLLYFESAAVGLSTTGFEVARICTIGSYISRRLCILLDLKPGNVDFVRMVFVDIDLTRIYKWTDGSRSM</sequence>
<proteinExistence type="predicted"/>
<dbReference type="Proteomes" id="UP000887581">
    <property type="component" value="Unplaced"/>
</dbReference>
<evidence type="ECO:0000313" key="1">
    <source>
        <dbReference type="Proteomes" id="UP000887581"/>
    </source>
</evidence>
<reference evidence="2" key="1">
    <citation type="submission" date="2022-11" db="UniProtKB">
        <authorList>
            <consortium name="WormBaseParasite"/>
        </authorList>
    </citation>
    <scope>IDENTIFICATION</scope>
</reference>
<dbReference type="Gene3D" id="3.30.930.10">
    <property type="entry name" value="Bira Bifunctional Protein, Domain 2"/>
    <property type="match status" value="1"/>
</dbReference>